<accession>A0A160IRP5</accession>
<protein>
    <submittedName>
        <fullName evidence="6">Flagellar biosynthesis protein FlgG</fullName>
    </submittedName>
</protein>
<keyword evidence="2" id="KW-0975">Bacterial flagellum</keyword>
<dbReference type="Proteomes" id="UP000076623">
    <property type="component" value="Chromosome"/>
</dbReference>
<comment type="similarity">
    <text evidence="1 2">Belongs to the flagella basal body rod proteins family.</text>
</comment>
<evidence type="ECO:0000259" key="3">
    <source>
        <dbReference type="Pfam" id="PF00460"/>
    </source>
</evidence>
<keyword evidence="7" id="KW-1185">Reference proteome</keyword>
<dbReference type="PANTHER" id="PTHR30435:SF19">
    <property type="entry name" value="FLAGELLAR BASAL-BODY ROD PROTEIN FLGG"/>
    <property type="match status" value="1"/>
</dbReference>
<evidence type="ECO:0000313" key="6">
    <source>
        <dbReference type="EMBL" id="ANC78930.1"/>
    </source>
</evidence>
<feature type="domain" description="Flagellar basal body rod protein N-terminal" evidence="3">
    <location>
        <begin position="11"/>
        <end position="35"/>
    </location>
</feature>
<evidence type="ECO:0000313" key="7">
    <source>
        <dbReference type="Proteomes" id="UP000076623"/>
    </source>
</evidence>
<dbReference type="InterPro" id="IPR020013">
    <property type="entry name" value="Flagellar_FlgE/F/G"/>
</dbReference>
<reference evidence="6 7" key="1">
    <citation type="submission" date="2016-04" db="EMBL/GenBank/DDBJ databases">
        <title>Complete genome sequence of Fictibacillus phosphorivorans G25-29, a strain toxic to nematodes.</title>
        <authorList>
            <person name="Zheng Z."/>
        </authorList>
    </citation>
    <scope>NUCLEOTIDE SEQUENCE [LARGE SCALE GENOMIC DNA]</scope>
    <source>
        <strain evidence="6 7">G25-29</strain>
    </source>
</reference>
<dbReference type="InterPro" id="IPR001444">
    <property type="entry name" value="Flag_bb_rod_N"/>
</dbReference>
<dbReference type="Pfam" id="PF22692">
    <property type="entry name" value="LlgE_F_G_D1"/>
    <property type="match status" value="1"/>
</dbReference>
<dbReference type="PANTHER" id="PTHR30435">
    <property type="entry name" value="FLAGELLAR PROTEIN"/>
    <property type="match status" value="1"/>
</dbReference>
<dbReference type="EMBL" id="CP015378">
    <property type="protein sequence ID" value="ANC78930.1"/>
    <property type="molecule type" value="Genomic_DNA"/>
</dbReference>
<sequence>MNQSMISAAVTMGQLQHKLDTISNNMANSTTNGYKRREAQFSDILFQQINSEALNPTEAGRLTPNGIRLGSGARVSSTALSLEAGTLQQTGRLLDVALTQPSYYFQVSAVDNNGNESLQFTRDGAFYLSPSANNANELELVTSEGNKVIGVDGPITIPADHSKITIGQNGQVSVTLNNGAIVESGQLAIVNMVRPQLMVAVGQNLQAPQDIPLNQLIEEVNAGAGNFVQQGALESSNVNISTEMTEMIQTQRSYQFNARSLTIADQMMGLVNGLR</sequence>
<dbReference type="InterPro" id="IPR037925">
    <property type="entry name" value="FlgE/F/G-like"/>
</dbReference>
<feature type="domain" description="Flagellar hook protein FlgE/F/G-like D1" evidence="5">
    <location>
        <begin position="104"/>
        <end position="174"/>
    </location>
</feature>
<evidence type="ECO:0000256" key="1">
    <source>
        <dbReference type="ARBA" id="ARBA00009677"/>
    </source>
</evidence>
<dbReference type="SUPFAM" id="SSF117143">
    <property type="entry name" value="Flagellar hook protein flgE"/>
    <property type="match status" value="1"/>
</dbReference>
<proteinExistence type="inferred from homology"/>
<dbReference type="AlphaFoldDB" id="A0A160IRP5"/>
<comment type="subcellular location">
    <subcellularLocation>
        <location evidence="2">Bacterial flagellum basal body</location>
    </subcellularLocation>
</comment>
<keyword evidence="6" id="KW-0969">Cilium</keyword>
<gene>
    <name evidence="6" type="ORF">ABE65_019845</name>
</gene>
<evidence type="ECO:0000259" key="5">
    <source>
        <dbReference type="Pfam" id="PF22692"/>
    </source>
</evidence>
<dbReference type="Pfam" id="PF00460">
    <property type="entry name" value="Flg_bb_rod"/>
    <property type="match status" value="1"/>
</dbReference>
<dbReference type="InterPro" id="IPR053967">
    <property type="entry name" value="LlgE_F_G-like_D1"/>
</dbReference>
<dbReference type="STRING" id="1221500.ABE65_019845"/>
<dbReference type="NCBIfam" id="TIGR03506">
    <property type="entry name" value="FlgEFG_subfam"/>
    <property type="match status" value="2"/>
</dbReference>
<dbReference type="GO" id="GO:0071978">
    <property type="term" value="P:bacterial-type flagellum-dependent swarming motility"/>
    <property type="evidence" value="ECO:0007669"/>
    <property type="project" value="TreeGrafter"/>
</dbReference>
<dbReference type="InterPro" id="IPR010930">
    <property type="entry name" value="Flg_bb/hook_C_dom"/>
</dbReference>
<name>A0A160IRP5_9BACL</name>
<keyword evidence="6" id="KW-0282">Flagellum</keyword>
<evidence type="ECO:0000259" key="4">
    <source>
        <dbReference type="Pfam" id="PF06429"/>
    </source>
</evidence>
<keyword evidence="6" id="KW-0966">Cell projection</keyword>
<dbReference type="Pfam" id="PF06429">
    <property type="entry name" value="Flg_bbr_C"/>
    <property type="match status" value="1"/>
</dbReference>
<organism evidence="6 7">
    <name type="scientific">Fictibacillus phosphorivorans</name>
    <dbReference type="NCBI Taxonomy" id="1221500"/>
    <lineage>
        <taxon>Bacteria</taxon>
        <taxon>Bacillati</taxon>
        <taxon>Bacillota</taxon>
        <taxon>Bacilli</taxon>
        <taxon>Bacillales</taxon>
        <taxon>Fictibacillaceae</taxon>
        <taxon>Fictibacillus</taxon>
    </lineage>
</organism>
<dbReference type="KEGG" id="fpn:ABE65_019845"/>
<dbReference type="GO" id="GO:0009425">
    <property type="term" value="C:bacterial-type flagellum basal body"/>
    <property type="evidence" value="ECO:0007669"/>
    <property type="project" value="UniProtKB-SubCell"/>
</dbReference>
<evidence type="ECO:0000256" key="2">
    <source>
        <dbReference type="RuleBase" id="RU362116"/>
    </source>
</evidence>
<feature type="domain" description="Flagellar basal-body/hook protein C-terminal" evidence="4">
    <location>
        <begin position="229"/>
        <end position="272"/>
    </location>
</feature>
<dbReference type="RefSeq" id="WP_066398847.1">
    <property type="nucleotide sequence ID" value="NZ_CP015378.1"/>
</dbReference>